<dbReference type="InterPro" id="IPR033469">
    <property type="entry name" value="CYTH-like_dom_sf"/>
</dbReference>
<dbReference type="Pfam" id="PF05235">
    <property type="entry name" value="CHAD"/>
    <property type="match status" value="1"/>
</dbReference>
<dbReference type="InterPro" id="IPR039013">
    <property type="entry name" value="YgiF"/>
</dbReference>
<dbReference type="SUPFAM" id="SSF55154">
    <property type="entry name" value="CYTH-like phosphatases"/>
    <property type="match status" value="1"/>
</dbReference>
<organism evidence="3 4">
    <name type="scientific">Bradyrhizobium sacchari</name>
    <dbReference type="NCBI Taxonomy" id="1399419"/>
    <lineage>
        <taxon>Bacteria</taxon>
        <taxon>Pseudomonadati</taxon>
        <taxon>Pseudomonadota</taxon>
        <taxon>Alphaproteobacteria</taxon>
        <taxon>Hyphomicrobiales</taxon>
        <taxon>Nitrobacteraceae</taxon>
        <taxon>Bradyrhizobium</taxon>
    </lineage>
</organism>
<evidence type="ECO:0000259" key="1">
    <source>
        <dbReference type="PROSITE" id="PS51707"/>
    </source>
</evidence>
<dbReference type="EMBL" id="VITW01000003">
    <property type="protein sequence ID" value="TWB78451.1"/>
    <property type="molecule type" value="Genomic_DNA"/>
</dbReference>
<dbReference type="AlphaFoldDB" id="A0A560I4Y0"/>
<dbReference type="Proteomes" id="UP000315914">
    <property type="component" value="Unassembled WGS sequence"/>
</dbReference>
<gene>
    <name evidence="3" type="ORF">FBZ95_103290</name>
</gene>
<accession>A0A560I4Y0</accession>
<dbReference type="Gene3D" id="1.40.20.10">
    <property type="entry name" value="CHAD domain"/>
    <property type="match status" value="1"/>
</dbReference>
<comment type="caution">
    <text evidence="3">The sequence shown here is derived from an EMBL/GenBank/DDBJ whole genome shotgun (WGS) entry which is preliminary data.</text>
</comment>
<dbReference type="PANTHER" id="PTHR39569:SF1">
    <property type="entry name" value="INORGANIC TRIPHOSPHATASE"/>
    <property type="match status" value="1"/>
</dbReference>
<dbReference type="PROSITE" id="PS51707">
    <property type="entry name" value="CYTH"/>
    <property type="match status" value="1"/>
</dbReference>
<dbReference type="CDD" id="cd07756">
    <property type="entry name" value="CYTH-like_Pase_CHAD"/>
    <property type="match status" value="1"/>
</dbReference>
<dbReference type="GO" id="GO:0046872">
    <property type="term" value="F:metal ion binding"/>
    <property type="evidence" value="ECO:0007669"/>
    <property type="project" value="TreeGrafter"/>
</dbReference>
<dbReference type="Pfam" id="PF01928">
    <property type="entry name" value="CYTH"/>
    <property type="match status" value="1"/>
</dbReference>
<dbReference type="InterPro" id="IPR038186">
    <property type="entry name" value="CHAD_dom_sf"/>
</dbReference>
<feature type="domain" description="CYTH" evidence="1">
    <location>
        <begin position="108"/>
        <end position="307"/>
    </location>
</feature>
<dbReference type="InterPro" id="IPR007899">
    <property type="entry name" value="CHAD_dom"/>
</dbReference>
<dbReference type="GO" id="GO:0050355">
    <property type="term" value="F:inorganic triphosphate phosphatase activity"/>
    <property type="evidence" value="ECO:0007669"/>
    <property type="project" value="InterPro"/>
</dbReference>
<name>A0A560I4Y0_9BRAD</name>
<keyword evidence="4" id="KW-1185">Reference proteome</keyword>
<dbReference type="SMART" id="SM01118">
    <property type="entry name" value="CYTH"/>
    <property type="match status" value="1"/>
</dbReference>
<feature type="domain" description="CHAD" evidence="2">
    <location>
        <begin position="322"/>
        <end position="603"/>
    </location>
</feature>
<reference evidence="3 4" key="1">
    <citation type="submission" date="2019-06" db="EMBL/GenBank/DDBJ databases">
        <title>Genomic Encyclopedia of Type Strains, Phase IV (KMG-V): Genome sequencing to study the core and pangenomes of soil and plant-associated prokaryotes.</title>
        <authorList>
            <person name="Whitman W."/>
        </authorList>
    </citation>
    <scope>NUCLEOTIDE SEQUENCE [LARGE SCALE GENOMIC DNA]</scope>
    <source>
        <strain evidence="3 4">BR 10556</strain>
    </source>
</reference>
<dbReference type="SMART" id="SM00880">
    <property type="entry name" value="CHAD"/>
    <property type="match status" value="1"/>
</dbReference>
<dbReference type="Gene3D" id="2.40.320.10">
    <property type="entry name" value="Hypothetical Protein Pfu-838710-001"/>
    <property type="match status" value="1"/>
</dbReference>
<dbReference type="PROSITE" id="PS51708">
    <property type="entry name" value="CHAD"/>
    <property type="match status" value="1"/>
</dbReference>
<dbReference type="InterPro" id="IPR023577">
    <property type="entry name" value="CYTH_domain"/>
</dbReference>
<proteinExistence type="predicted"/>
<evidence type="ECO:0000313" key="3">
    <source>
        <dbReference type="EMBL" id="TWB78451.1"/>
    </source>
</evidence>
<evidence type="ECO:0000313" key="4">
    <source>
        <dbReference type="Proteomes" id="UP000315914"/>
    </source>
</evidence>
<evidence type="ECO:0000259" key="2">
    <source>
        <dbReference type="PROSITE" id="PS51708"/>
    </source>
</evidence>
<dbReference type="PANTHER" id="PTHR39569">
    <property type="entry name" value="INORGANIC TRIPHOSPHATASE"/>
    <property type="match status" value="1"/>
</dbReference>
<sequence length="616" mass="67651">MWTIVHCCATLLFIAERSGYMLLLCHRTVMLPQMLKSDATPARRTPGALDGNLDPKDRKKTQVVAGFLRQIETAGPGLKAAIVESAVIDQTPSQMTTRSEPNLAARPAGEIELKLLVDADRMADFITAPVIAANARNKGTRKHLKSIYYDTPERTLRRAGLSLRVRQSGARFVQTVKTDAADDPLRRGEWEASVPSLAPDLALAMPFIPEKLRAQLDTQPLEAVFTADVHRHARMIDLPTGTVEIAFDQGELTAGDRSLPVSEIELELKSGSASTIYEIALRLAEHGAVKPSIRSKSARGFDLAADTAPPAVRPRKLRLDPSVTLDEAFATILRSCFLHLLLSLPAAQDGRNPEGVHQLRVSLRRLRSALDLMRSAGALSNLDALRSEAKWLAQDLSAARDWDVFQLDTLPAIARACPSVAGFDALRRAAAQRQSEAYRKAHDALDDRRCAVFLISLGGWIETRGWRNDVAAEDLGRLAEPAVNFAQRVLSEQHAKVLKRGRRFKSLTVDEVHRVRLAAKRLRYLGEFLLPLFADRKSTRKFARRLAGLQEELGAFNDMAVTASLLDGLGSDDRDSAIAAAAIAGWQARASIGVQQSLQDGWRDFTAARVPWSSQG</sequence>
<protein>
    <submittedName>
        <fullName evidence="3">Inorganic triphosphatase YgiF</fullName>
    </submittedName>
</protein>